<dbReference type="Pfam" id="PF17645">
    <property type="entry name" value="Amdase"/>
    <property type="match status" value="1"/>
</dbReference>
<accession>A0ABZ1HZ49</accession>
<dbReference type="EMBL" id="CP142149">
    <property type="protein sequence ID" value="WSE27432.1"/>
    <property type="molecule type" value="Genomic_DNA"/>
</dbReference>
<evidence type="ECO:0000313" key="2">
    <source>
        <dbReference type="Proteomes" id="UP001330812"/>
    </source>
</evidence>
<sequence length="240" mass="25630">MARIALLYPTRNAGEDDFTSLAGRLRPALDLEVRYFPWPADVGDLSTTDVSTVADAVRRLGSDEHLTQVIPGLAAGFDVVAFAVTSASFLVDPDHQLLTVSRLTGAPATSTTRAFQQAIHVLDLDKVALASVYHPSFSDHFISRLDVHVVNRVDASVGSDRQLAAWSADQIVDLVAEAAHPQAQAVLLPETALHTSGLTAELERAAGCPVLTATQVTLWSAARLLDLHPAAPDAGPLFRR</sequence>
<dbReference type="InterPro" id="IPR026286">
    <property type="entry name" value="MaiA/AMDase"/>
</dbReference>
<dbReference type="RefSeq" id="WP_326566445.1">
    <property type="nucleotide sequence ID" value="NZ_CP142149.1"/>
</dbReference>
<name>A0ABZ1HZ49_9PSEU</name>
<organism evidence="1 2">
    <name type="scientific">Amycolatopsis rhabdoformis</name>
    <dbReference type="NCBI Taxonomy" id="1448059"/>
    <lineage>
        <taxon>Bacteria</taxon>
        <taxon>Bacillati</taxon>
        <taxon>Actinomycetota</taxon>
        <taxon>Actinomycetes</taxon>
        <taxon>Pseudonocardiales</taxon>
        <taxon>Pseudonocardiaceae</taxon>
        <taxon>Amycolatopsis</taxon>
    </lineage>
</organism>
<evidence type="ECO:0000313" key="1">
    <source>
        <dbReference type="EMBL" id="WSE27432.1"/>
    </source>
</evidence>
<dbReference type="PANTHER" id="PTHR40267">
    <property type="entry name" value="BLR3294 PROTEIN"/>
    <property type="match status" value="1"/>
</dbReference>
<gene>
    <name evidence="1" type="ORF">VSH64_31825</name>
</gene>
<dbReference type="PANTHER" id="PTHR40267:SF1">
    <property type="entry name" value="BLR3294 PROTEIN"/>
    <property type="match status" value="1"/>
</dbReference>
<protein>
    <submittedName>
        <fullName evidence="1">Decarboxylase</fullName>
    </submittedName>
</protein>
<proteinExistence type="predicted"/>
<keyword evidence="2" id="KW-1185">Reference proteome</keyword>
<reference evidence="1 2" key="1">
    <citation type="journal article" date="2015" name="Int. J. Syst. Evol. Microbiol.">
        <title>Amycolatopsis rhabdoformis sp. nov., an actinomycete isolated from a tropical forest soil.</title>
        <authorList>
            <person name="Souza W.R."/>
            <person name="Silva R.E."/>
            <person name="Goodfellow M."/>
            <person name="Busarakam K."/>
            <person name="Figueiro F.S."/>
            <person name="Ferreira D."/>
            <person name="Rodrigues-Filho E."/>
            <person name="Moraes L.A.B."/>
            <person name="Zucchi T.D."/>
        </authorList>
    </citation>
    <scope>NUCLEOTIDE SEQUENCE [LARGE SCALE GENOMIC DNA]</scope>
    <source>
        <strain evidence="1 2">NCIMB 14900</strain>
    </source>
</reference>
<dbReference type="Proteomes" id="UP001330812">
    <property type="component" value="Chromosome"/>
</dbReference>
<dbReference type="InterPro" id="IPR053714">
    <property type="entry name" value="Iso_Racemase_Enz_sf"/>
</dbReference>
<dbReference type="Gene3D" id="3.40.50.12500">
    <property type="match status" value="1"/>
</dbReference>